<protein>
    <submittedName>
        <fullName evidence="2">Uncharacterized protein</fullName>
    </submittedName>
</protein>
<comment type="caution">
    <text evidence="2">The sequence shown here is derived from an EMBL/GenBank/DDBJ whole genome shotgun (WGS) entry which is preliminary data.</text>
</comment>
<proteinExistence type="predicted"/>
<feature type="region of interest" description="Disordered" evidence="1">
    <location>
        <begin position="14"/>
        <end position="71"/>
    </location>
</feature>
<organism evidence="2 3">
    <name type="scientific">Panicum virgatum</name>
    <name type="common">Blackwell switchgrass</name>
    <dbReference type="NCBI Taxonomy" id="38727"/>
    <lineage>
        <taxon>Eukaryota</taxon>
        <taxon>Viridiplantae</taxon>
        <taxon>Streptophyta</taxon>
        <taxon>Embryophyta</taxon>
        <taxon>Tracheophyta</taxon>
        <taxon>Spermatophyta</taxon>
        <taxon>Magnoliopsida</taxon>
        <taxon>Liliopsida</taxon>
        <taxon>Poales</taxon>
        <taxon>Poaceae</taxon>
        <taxon>PACMAD clade</taxon>
        <taxon>Panicoideae</taxon>
        <taxon>Panicodae</taxon>
        <taxon>Paniceae</taxon>
        <taxon>Panicinae</taxon>
        <taxon>Panicum</taxon>
        <taxon>Panicum sect. Hiantes</taxon>
    </lineage>
</organism>
<evidence type="ECO:0000313" key="2">
    <source>
        <dbReference type="EMBL" id="KAG2599136.1"/>
    </source>
</evidence>
<evidence type="ECO:0000256" key="1">
    <source>
        <dbReference type="SAM" id="MobiDB-lite"/>
    </source>
</evidence>
<dbReference type="Proteomes" id="UP000823388">
    <property type="component" value="Chromosome 5K"/>
</dbReference>
<reference evidence="2" key="1">
    <citation type="submission" date="2020-05" db="EMBL/GenBank/DDBJ databases">
        <title>WGS assembly of Panicum virgatum.</title>
        <authorList>
            <person name="Lovell J.T."/>
            <person name="Jenkins J."/>
            <person name="Shu S."/>
            <person name="Juenger T.E."/>
            <person name="Schmutz J."/>
        </authorList>
    </citation>
    <scope>NUCLEOTIDE SEQUENCE</scope>
    <source>
        <strain evidence="2">AP13</strain>
    </source>
</reference>
<sequence length="111" mass="11306">MHAPASRYVCTASGAPALSAAGARPGSDRPGPEPGIEDSMAPSGQAIQHGYMHGLPGSSPPHPGPYPAVSYSSLSSLAPSPLLPPLHMPFTALGRAQAKPAARAIEMRDDE</sequence>
<keyword evidence="3" id="KW-1185">Reference proteome</keyword>
<dbReference type="AlphaFoldDB" id="A0A8T0SSA8"/>
<feature type="compositionally biased region" description="Low complexity" evidence="1">
    <location>
        <begin position="14"/>
        <end position="25"/>
    </location>
</feature>
<accession>A0A8T0SSA8</accession>
<dbReference type="EMBL" id="CM029045">
    <property type="protein sequence ID" value="KAG2599136.1"/>
    <property type="molecule type" value="Genomic_DNA"/>
</dbReference>
<name>A0A8T0SSA8_PANVG</name>
<evidence type="ECO:0000313" key="3">
    <source>
        <dbReference type="Proteomes" id="UP000823388"/>
    </source>
</evidence>
<gene>
    <name evidence="2" type="ORF">PVAP13_5KG459207</name>
</gene>